<dbReference type="Pfam" id="PF01687">
    <property type="entry name" value="Flavokinase"/>
    <property type="match status" value="1"/>
</dbReference>
<dbReference type="EMBL" id="JAZGUE010000002">
    <property type="protein sequence ID" value="KAL2270491.1"/>
    <property type="molecule type" value="Genomic_DNA"/>
</dbReference>
<protein>
    <recommendedName>
        <fullName evidence="5">Riboflavin kinase</fullName>
        <ecNumber evidence="4">2.7.1.26</ecNumber>
    </recommendedName>
    <alternativeName>
        <fullName evidence="12">Flavin mononucleotide kinase 1</fullName>
    </alternativeName>
</protein>
<keyword evidence="9" id="KW-0547">Nucleotide-binding</keyword>
<dbReference type="SMART" id="SM00904">
    <property type="entry name" value="Flavokinase"/>
    <property type="match status" value="1"/>
</dbReference>
<evidence type="ECO:0000256" key="1">
    <source>
        <dbReference type="ARBA" id="ARBA00003572"/>
    </source>
</evidence>
<name>A0ABR4DJQ4_9PEZI</name>
<comment type="caution">
    <text evidence="17">The sequence shown here is derived from an EMBL/GenBank/DDBJ whole genome shotgun (WGS) entry which is preliminary data.</text>
</comment>
<evidence type="ECO:0000259" key="16">
    <source>
        <dbReference type="SMART" id="SM00904"/>
    </source>
</evidence>
<evidence type="ECO:0000256" key="7">
    <source>
        <dbReference type="ARBA" id="ARBA00022643"/>
    </source>
</evidence>
<evidence type="ECO:0000313" key="17">
    <source>
        <dbReference type="EMBL" id="KAL2270491.1"/>
    </source>
</evidence>
<comment type="function">
    <text evidence="1">Catalyzes the phosphorylation of riboflavin (vitamin B2) to form flavin mononucleotide (FMN) coenzyme.</text>
</comment>
<accession>A0ABR4DJQ4</accession>
<reference evidence="17 18" key="1">
    <citation type="journal article" date="2024" name="Commun. Biol.">
        <title>Comparative genomic analysis of thermophilic fungi reveals convergent evolutionary adaptations and gene losses.</title>
        <authorList>
            <person name="Steindorff A.S."/>
            <person name="Aguilar-Pontes M.V."/>
            <person name="Robinson A.J."/>
            <person name="Andreopoulos B."/>
            <person name="LaButti K."/>
            <person name="Kuo A."/>
            <person name="Mondo S."/>
            <person name="Riley R."/>
            <person name="Otillar R."/>
            <person name="Haridas S."/>
            <person name="Lipzen A."/>
            <person name="Grimwood J."/>
            <person name="Schmutz J."/>
            <person name="Clum A."/>
            <person name="Reid I.D."/>
            <person name="Moisan M.C."/>
            <person name="Butler G."/>
            <person name="Nguyen T.T.M."/>
            <person name="Dewar K."/>
            <person name="Conant G."/>
            <person name="Drula E."/>
            <person name="Henrissat B."/>
            <person name="Hansel C."/>
            <person name="Singer S."/>
            <person name="Hutchinson M.I."/>
            <person name="de Vries R.P."/>
            <person name="Natvig D.O."/>
            <person name="Powell A.J."/>
            <person name="Tsang A."/>
            <person name="Grigoriev I.V."/>
        </authorList>
    </citation>
    <scope>NUCLEOTIDE SEQUENCE [LARGE SCALE GENOMIC DNA]</scope>
    <source>
        <strain evidence="17 18">ATCC 22073</strain>
    </source>
</reference>
<keyword evidence="18" id="KW-1185">Reference proteome</keyword>
<evidence type="ECO:0000256" key="9">
    <source>
        <dbReference type="ARBA" id="ARBA00022741"/>
    </source>
</evidence>
<feature type="domain" description="Riboflavin kinase" evidence="16">
    <location>
        <begin position="401"/>
        <end position="536"/>
    </location>
</feature>
<comment type="pathway">
    <text evidence="2">Cofactor biosynthesis; FMN biosynthesis; FMN from riboflavin (ATP route): step 1/1.</text>
</comment>
<gene>
    <name evidence="17" type="ORF">VTJ83DRAFT_2675</name>
</gene>
<evidence type="ECO:0000256" key="15">
    <source>
        <dbReference type="SAM" id="Phobius"/>
    </source>
</evidence>
<evidence type="ECO:0000256" key="12">
    <source>
        <dbReference type="ARBA" id="ARBA00029960"/>
    </source>
</evidence>
<evidence type="ECO:0000256" key="8">
    <source>
        <dbReference type="ARBA" id="ARBA00022679"/>
    </source>
</evidence>
<keyword evidence="7" id="KW-0288">FMN</keyword>
<keyword evidence="15" id="KW-1133">Transmembrane helix</keyword>
<evidence type="ECO:0000256" key="4">
    <source>
        <dbReference type="ARBA" id="ARBA00012105"/>
    </source>
</evidence>
<dbReference type="Gene3D" id="2.40.30.30">
    <property type="entry name" value="Riboflavin kinase-like"/>
    <property type="match status" value="1"/>
</dbReference>
<feature type="region of interest" description="Disordered" evidence="14">
    <location>
        <begin position="1"/>
        <end position="93"/>
    </location>
</feature>
<sequence length="590" mass="62021">MASGYSPYAGTLPGPPPFFPPPPPLPGYGLGPKMPLPPARPASRGGGEPHLQLPDGRSLRTQRSMPELSQRQPDHAMPCSPAPAATFGPGVTGAKKSAVQSALSDARHFAGGLMPHPIESTKHYSILRHSAPLIWYRGPSTSVAITIFSSPDRPLPPDRTLWLQSRGFSGDAGMKIKAFFRATDSWLHVTPAHQAQAHQVEAETERGWQRDIAKAARKLAKDKGPNKAHVPRETHVVRIPEASEDGYFRLVLCTGKGAPDGEPTPLEGASPSGGRCKTLCSSPVFRVASASSDASVFRGASLATLPLEVGVFVGSVVAANAVNRYVEPVRAPIDALVERVRPGFVAETAGGVVRDGLGDRSAERDAERDEAFLAAHRARVARARQADPGAVFPIGPDAGPEFPFPVQCQGQVVRGTGRSEAELGFPTANLAGVPDEVRYRLHGVYLGWACVRSAPNAAAGAAGAAGAATNASPPAPTWHKSIVTIGPDPYAPPSVAPKPLVAAHLLGLPPGSNLLGATLKVMLLGVLRRRPRRRRRWRRRPASTPSPATSASPSSASRRSASTGSPRRRGRASAPSAAWGTGSTRPRTGS</sequence>
<feature type="compositionally biased region" description="Polar residues" evidence="14">
    <location>
        <begin position="581"/>
        <end position="590"/>
    </location>
</feature>
<evidence type="ECO:0000256" key="3">
    <source>
        <dbReference type="ARBA" id="ARBA00010108"/>
    </source>
</evidence>
<feature type="compositionally biased region" description="Polar residues" evidence="14">
    <location>
        <begin position="59"/>
        <end position="71"/>
    </location>
</feature>
<evidence type="ECO:0000256" key="6">
    <source>
        <dbReference type="ARBA" id="ARBA00022630"/>
    </source>
</evidence>
<keyword evidence="15" id="KW-0472">Membrane</keyword>
<feature type="compositionally biased region" description="Pro residues" evidence="14">
    <location>
        <begin position="13"/>
        <end position="26"/>
    </location>
</feature>
<keyword evidence="11" id="KW-0067">ATP-binding</keyword>
<dbReference type="GeneID" id="98123615"/>
<dbReference type="EC" id="2.7.1.26" evidence="4"/>
<evidence type="ECO:0000256" key="11">
    <source>
        <dbReference type="ARBA" id="ARBA00022840"/>
    </source>
</evidence>
<dbReference type="RefSeq" id="XP_070869215.1">
    <property type="nucleotide sequence ID" value="XM_071008971.1"/>
</dbReference>
<feature type="region of interest" description="Disordered" evidence="14">
    <location>
        <begin position="532"/>
        <end position="590"/>
    </location>
</feature>
<organism evidence="17 18">
    <name type="scientific">Remersonia thermophila</name>
    <dbReference type="NCBI Taxonomy" id="72144"/>
    <lineage>
        <taxon>Eukaryota</taxon>
        <taxon>Fungi</taxon>
        <taxon>Dikarya</taxon>
        <taxon>Ascomycota</taxon>
        <taxon>Pezizomycotina</taxon>
        <taxon>Sordariomycetes</taxon>
        <taxon>Sordariomycetidae</taxon>
        <taxon>Sordariales</taxon>
        <taxon>Sordariales incertae sedis</taxon>
        <taxon>Remersonia</taxon>
    </lineage>
</organism>
<comment type="catalytic activity">
    <reaction evidence="13">
        <text>riboflavin + ATP = FMN + ADP + H(+)</text>
        <dbReference type="Rhea" id="RHEA:14357"/>
        <dbReference type="ChEBI" id="CHEBI:15378"/>
        <dbReference type="ChEBI" id="CHEBI:30616"/>
        <dbReference type="ChEBI" id="CHEBI:57986"/>
        <dbReference type="ChEBI" id="CHEBI:58210"/>
        <dbReference type="ChEBI" id="CHEBI:456216"/>
        <dbReference type="EC" id="2.7.1.26"/>
    </reaction>
</comment>
<dbReference type="PANTHER" id="PTHR22749">
    <property type="entry name" value="RIBOFLAVIN KINASE/FMN ADENYLYLTRANSFERASE"/>
    <property type="match status" value="1"/>
</dbReference>
<dbReference type="PANTHER" id="PTHR22749:SF6">
    <property type="entry name" value="RIBOFLAVIN KINASE"/>
    <property type="match status" value="1"/>
</dbReference>
<evidence type="ECO:0000256" key="13">
    <source>
        <dbReference type="ARBA" id="ARBA00047880"/>
    </source>
</evidence>
<evidence type="ECO:0000256" key="14">
    <source>
        <dbReference type="SAM" id="MobiDB-lite"/>
    </source>
</evidence>
<evidence type="ECO:0000256" key="10">
    <source>
        <dbReference type="ARBA" id="ARBA00022777"/>
    </source>
</evidence>
<proteinExistence type="inferred from homology"/>
<keyword evidence="6" id="KW-0285">Flavoprotein</keyword>
<dbReference type="Proteomes" id="UP001600064">
    <property type="component" value="Unassembled WGS sequence"/>
</dbReference>
<feature type="compositionally biased region" description="Low complexity" evidence="14">
    <location>
        <begin position="542"/>
        <end position="565"/>
    </location>
</feature>
<dbReference type="SUPFAM" id="SSF82114">
    <property type="entry name" value="Riboflavin kinase-like"/>
    <property type="match status" value="1"/>
</dbReference>
<dbReference type="InterPro" id="IPR023465">
    <property type="entry name" value="Riboflavin_kinase_dom_sf"/>
</dbReference>
<keyword evidence="8" id="KW-0808">Transferase</keyword>
<evidence type="ECO:0000256" key="2">
    <source>
        <dbReference type="ARBA" id="ARBA00005201"/>
    </source>
</evidence>
<comment type="similarity">
    <text evidence="3">Belongs to the flavokinase family.</text>
</comment>
<feature type="transmembrane region" description="Helical" evidence="15">
    <location>
        <begin position="501"/>
        <end position="527"/>
    </location>
</feature>
<dbReference type="InterPro" id="IPR023468">
    <property type="entry name" value="Riboflavin_kinase"/>
</dbReference>
<keyword evidence="10" id="KW-0418">Kinase</keyword>
<evidence type="ECO:0000256" key="5">
    <source>
        <dbReference type="ARBA" id="ARBA00017394"/>
    </source>
</evidence>
<evidence type="ECO:0000313" key="18">
    <source>
        <dbReference type="Proteomes" id="UP001600064"/>
    </source>
</evidence>
<dbReference type="InterPro" id="IPR015865">
    <property type="entry name" value="Riboflavin_kinase_bac/euk"/>
</dbReference>
<keyword evidence="15" id="KW-0812">Transmembrane</keyword>
<feature type="compositionally biased region" description="Basic residues" evidence="14">
    <location>
        <begin position="532"/>
        <end position="541"/>
    </location>
</feature>